<name>A0ABZ0PBB2_9BACT</name>
<comment type="similarity">
    <text evidence="6">Belongs to the methyltransferase superfamily. RNA methyltransferase RsmG family.</text>
</comment>
<proteinExistence type="inferred from homology"/>
<dbReference type="PANTHER" id="PTHR31760:SF0">
    <property type="entry name" value="S-ADENOSYL-L-METHIONINE-DEPENDENT METHYLTRANSFERASES SUPERFAMILY PROTEIN"/>
    <property type="match status" value="1"/>
</dbReference>
<gene>
    <name evidence="6 7" type="primary">rsmG</name>
    <name evidence="7" type="ORF">R9B83_00490</name>
</gene>
<comment type="subcellular location">
    <subcellularLocation>
        <location evidence="6">Cytoplasm</location>
    </subcellularLocation>
</comment>
<dbReference type="PIRSF" id="PIRSF003078">
    <property type="entry name" value="GidB"/>
    <property type="match status" value="1"/>
</dbReference>
<dbReference type="InterPro" id="IPR029063">
    <property type="entry name" value="SAM-dependent_MTases_sf"/>
</dbReference>
<evidence type="ECO:0000256" key="5">
    <source>
        <dbReference type="ARBA" id="ARBA00022691"/>
    </source>
</evidence>
<keyword evidence="8" id="KW-1185">Reference proteome</keyword>
<evidence type="ECO:0000256" key="4">
    <source>
        <dbReference type="ARBA" id="ARBA00022679"/>
    </source>
</evidence>
<reference evidence="7" key="1">
    <citation type="submission" date="2023-11" db="EMBL/GenBank/DDBJ databases">
        <title>Completed genome sequence of Mycoplasma equirhinis type strain M432/72.</title>
        <authorList>
            <person name="Spergser J."/>
        </authorList>
    </citation>
    <scope>NUCLEOTIDE SEQUENCE [LARGE SCALE GENOMIC DNA]</scope>
    <source>
        <strain evidence="7">M432/72</strain>
    </source>
</reference>
<dbReference type="EMBL" id="CP137845">
    <property type="protein sequence ID" value="WPB54042.1"/>
    <property type="molecule type" value="Genomic_DNA"/>
</dbReference>
<feature type="binding site" evidence="6">
    <location>
        <position position="148"/>
    </location>
    <ligand>
        <name>S-adenosyl-L-methionine</name>
        <dbReference type="ChEBI" id="CHEBI:59789"/>
    </ligand>
</feature>
<evidence type="ECO:0000256" key="1">
    <source>
        <dbReference type="ARBA" id="ARBA00022490"/>
    </source>
</evidence>
<dbReference type="GO" id="GO:0032259">
    <property type="term" value="P:methylation"/>
    <property type="evidence" value="ECO:0007669"/>
    <property type="project" value="UniProtKB-KW"/>
</dbReference>
<dbReference type="Gene3D" id="3.40.50.150">
    <property type="entry name" value="Vaccinia Virus protein VP39"/>
    <property type="match status" value="1"/>
</dbReference>
<feature type="binding site" evidence="6">
    <location>
        <position position="87"/>
    </location>
    <ligand>
        <name>S-adenosyl-L-methionine</name>
        <dbReference type="ChEBI" id="CHEBI:59789"/>
    </ligand>
</feature>
<dbReference type="GO" id="GO:0008168">
    <property type="term" value="F:methyltransferase activity"/>
    <property type="evidence" value="ECO:0007669"/>
    <property type="project" value="UniProtKB-KW"/>
</dbReference>
<dbReference type="CDD" id="cd02440">
    <property type="entry name" value="AdoMet_MTases"/>
    <property type="match status" value="1"/>
</dbReference>
<keyword evidence="4 6" id="KW-0808">Transferase</keyword>
<keyword evidence="5 6" id="KW-0949">S-adenosyl-L-methionine</keyword>
<protein>
    <recommendedName>
        <fullName evidence="6">Ribosomal RNA small subunit methyltransferase G</fullName>
        <ecNumber evidence="6">2.1.1.-</ecNumber>
    </recommendedName>
    <alternativeName>
        <fullName evidence="6">16S rRNA 7-methylguanosine methyltransferase</fullName>
        <shortName evidence="6">16S rRNA m7G methyltransferase</shortName>
    </alternativeName>
</protein>
<accession>A0ABZ0PBB2</accession>
<sequence>MLIAKETFNILDEYFYELTPKNKEEIYKYYSLIETENQKYNLTGFYNENLLKEGIIESILIFKEIQNSIFDFNRSSEILDIGSGAGFPILPYFIINPNFNLTIYEPMTKRVNFLNKVIQNLNLKNIIVKQIRAEDSSEFEKFDFISARAVSELKNLIEISHKLGKNNATFCFLKSQNYYQEINNANWIKNKLNIDFKIVNLPVFFNINNTLVYYQKKSKTPHDIPRKWATIIKDNLKK</sequence>
<comment type="caution">
    <text evidence="6">Lacks conserved residue(s) required for the propagation of feature annotation.</text>
</comment>
<keyword evidence="2 6" id="KW-0698">rRNA processing</keyword>
<feature type="binding site" evidence="6">
    <location>
        <begin position="133"/>
        <end position="134"/>
    </location>
    <ligand>
        <name>S-adenosyl-L-methionine</name>
        <dbReference type="ChEBI" id="CHEBI:59789"/>
    </ligand>
</feature>
<evidence type="ECO:0000256" key="3">
    <source>
        <dbReference type="ARBA" id="ARBA00022603"/>
    </source>
</evidence>
<dbReference type="InterPro" id="IPR003682">
    <property type="entry name" value="rRNA_ssu_MeTfrase_G"/>
</dbReference>
<dbReference type="NCBIfam" id="TIGR00138">
    <property type="entry name" value="rsmG_gidB"/>
    <property type="match status" value="1"/>
</dbReference>
<keyword evidence="1 6" id="KW-0963">Cytoplasm</keyword>
<evidence type="ECO:0000313" key="8">
    <source>
        <dbReference type="Proteomes" id="UP001303601"/>
    </source>
</evidence>
<dbReference type="EC" id="2.1.1.-" evidence="6"/>
<dbReference type="GeneID" id="94493343"/>
<feature type="binding site" evidence="6">
    <location>
        <position position="82"/>
    </location>
    <ligand>
        <name>S-adenosyl-L-methionine</name>
        <dbReference type="ChEBI" id="CHEBI:59789"/>
    </ligand>
</feature>
<dbReference type="SUPFAM" id="SSF53335">
    <property type="entry name" value="S-adenosyl-L-methionine-dependent methyltransferases"/>
    <property type="match status" value="1"/>
</dbReference>
<dbReference type="Proteomes" id="UP001303601">
    <property type="component" value="Chromosome"/>
</dbReference>
<dbReference type="RefSeq" id="WP_140031427.1">
    <property type="nucleotide sequence ID" value="NZ_AP027305.1"/>
</dbReference>
<dbReference type="Pfam" id="PF02527">
    <property type="entry name" value="GidB"/>
    <property type="match status" value="1"/>
</dbReference>
<evidence type="ECO:0000256" key="2">
    <source>
        <dbReference type="ARBA" id="ARBA00022552"/>
    </source>
</evidence>
<evidence type="ECO:0000313" key="7">
    <source>
        <dbReference type="EMBL" id="WPB54042.1"/>
    </source>
</evidence>
<keyword evidence="3 6" id="KW-0489">Methyltransferase</keyword>
<dbReference type="HAMAP" id="MF_00074">
    <property type="entry name" value="16SrRNA_methyltr_G"/>
    <property type="match status" value="1"/>
</dbReference>
<dbReference type="PANTHER" id="PTHR31760">
    <property type="entry name" value="S-ADENOSYL-L-METHIONINE-DEPENDENT METHYLTRANSFERASES SUPERFAMILY PROTEIN"/>
    <property type="match status" value="1"/>
</dbReference>
<organism evidence="7 8">
    <name type="scientific">Metamycoplasma equirhinis</name>
    <dbReference type="NCBI Taxonomy" id="92402"/>
    <lineage>
        <taxon>Bacteria</taxon>
        <taxon>Bacillati</taxon>
        <taxon>Mycoplasmatota</taxon>
        <taxon>Mycoplasmoidales</taxon>
        <taxon>Metamycoplasmataceae</taxon>
        <taxon>Metamycoplasma</taxon>
    </lineage>
</organism>
<evidence type="ECO:0000256" key="6">
    <source>
        <dbReference type="HAMAP-Rule" id="MF_00074"/>
    </source>
</evidence>
<comment type="function">
    <text evidence="6">Specifically methylates the N7 position of a guanine in 16S rRNA.</text>
</comment>